<keyword evidence="6 11" id="KW-0347">Helicase</keyword>
<evidence type="ECO:0000256" key="3">
    <source>
        <dbReference type="ARBA" id="ARBA00022723"/>
    </source>
</evidence>
<evidence type="ECO:0000256" key="6">
    <source>
        <dbReference type="ARBA" id="ARBA00022806"/>
    </source>
</evidence>
<dbReference type="NCBIfam" id="TIGR02562">
    <property type="entry name" value="cas3_yersinia"/>
    <property type="match status" value="1"/>
</dbReference>
<dbReference type="GO" id="GO:0016787">
    <property type="term" value="F:hydrolase activity"/>
    <property type="evidence" value="ECO:0007669"/>
    <property type="project" value="UniProtKB-KW"/>
</dbReference>
<dbReference type="PROSITE" id="PS51643">
    <property type="entry name" value="HD_CAS3"/>
    <property type="match status" value="1"/>
</dbReference>
<evidence type="ECO:0000313" key="12">
    <source>
        <dbReference type="Proteomes" id="UP000316476"/>
    </source>
</evidence>
<evidence type="ECO:0000256" key="8">
    <source>
        <dbReference type="ARBA" id="ARBA00023118"/>
    </source>
</evidence>
<evidence type="ECO:0000256" key="5">
    <source>
        <dbReference type="ARBA" id="ARBA00022801"/>
    </source>
</evidence>
<dbReference type="SUPFAM" id="SSF52540">
    <property type="entry name" value="P-loop containing nucleoside triphosphate hydrolases"/>
    <property type="match status" value="1"/>
</dbReference>
<dbReference type="Pfam" id="PF22590">
    <property type="entry name" value="Cas3-like_C_2"/>
    <property type="match status" value="1"/>
</dbReference>
<accession>A0A5C6FL95</accession>
<feature type="region of interest" description="Disordered" evidence="9">
    <location>
        <begin position="328"/>
        <end position="363"/>
    </location>
</feature>
<feature type="region of interest" description="Disordered" evidence="9">
    <location>
        <begin position="423"/>
        <end position="449"/>
    </location>
</feature>
<protein>
    <submittedName>
        <fullName evidence="11">CRISPR-associated nuclease/helicase Cas3 subtype I-F/YPEST</fullName>
        <ecNumber evidence="11">3.1.-.-</ecNumber>
    </submittedName>
</protein>
<dbReference type="EMBL" id="SJPZ01000002">
    <property type="protein sequence ID" value="TWU62084.1"/>
    <property type="molecule type" value="Genomic_DNA"/>
</dbReference>
<dbReference type="OrthoDB" id="220028at2"/>
<feature type="domain" description="HD Cas3-type" evidence="10">
    <location>
        <begin position="102"/>
        <end position="328"/>
    </location>
</feature>
<dbReference type="Proteomes" id="UP000316476">
    <property type="component" value="Unassembled WGS sequence"/>
</dbReference>
<proteinExistence type="inferred from homology"/>
<comment type="similarity">
    <text evidence="2">In the central section; belongs to the CRISPR-associated helicase Cas3 family.</text>
</comment>
<dbReference type="Gene3D" id="1.10.3210.30">
    <property type="match status" value="1"/>
</dbReference>
<evidence type="ECO:0000259" key="10">
    <source>
        <dbReference type="PROSITE" id="PS51643"/>
    </source>
</evidence>
<dbReference type="InterPro" id="IPR006483">
    <property type="entry name" value="CRISPR-assoc_Cas3_HD"/>
</dbReference>
<evidence type="ECO:0000256" key="4">
    <source>
        <dbReference type="ARBA" id="ARBA00022741"/>
    </source>
</evidence>
<dbReference type="GO" id="GO:0004386">
    <property type="term" value="F:helicase activity"/>
    <property type="evidence" value="ECO:0007669"/>
    <property type="project" value="UniProtKB-KW"/>
</dbReference>
<dbReference type="GO" id="GO:0005524">
    <property type="term" value="F:ATP binding"/>
    <property type="evidence" value="ECO:0007669"/>
    <property type="project" value="UniProtKB-KW"/>
</dbReference>
<keyword evidence="3" id="KW-0479">Metal-binding</keyword>
<keyword evidence="8" id="KW-0051">Antiviral defense</keyword>
<dbReference type="InterPro" id="IPR038257">
    <property type="entry name" value="CRISPR-assoc_Cas3_HD_sf"/>
</dbReference>
<dbReference type="Pfam" id="PF21384">
    <property type="entry name" value="Cas3_I-F_Cas2"/>
    <property type="match status" value="1"/>
</dbReference>
<dbReference type="AlphaFoldDB" id="A0A5C6FL95"/>
<reference evidence="11 12" key="1">
    <citation type="submission" date="2019-02" db="EMBL/GenBank/DDBJ databases">
        <title>Deep-cultivation of Planctomycetes and their phenomic and genomic characterization uncovers novel biology.</title>
        <authorList>
            <person name="Wiegand S."/>
            <person name="Jogler M."/>
            <person name="Boedeker C."/>
            <person name="Pinto D."/>
            <person name="Vollmers J."/>
            <person name="Rivas-Marin E."/>
            <person name="Kohn T."/>
            <person name="Peeters S.H."/>
            <person name="Heuer A."/>
            <person name="Rast P."/>
            <person name="Oberbeckmann S."/>
            <person name="Bunk B."/>
            <person name="Jeske O."/>
            <person name="Meyerdierks A."/>
            <person name="Storesund J.E."/>
            <person name="Kallscheuer N."/>
            <person name="Luecker S."/>
            <person name="Lage O.M."/>
            <person name="Pohl T."/>
            <person name="Merkel B.J."/>
            <person name="Hornburger P."/>
            <person name="Mueller R.-W."/>
            <person name="Bruemmer F."/>
            <person name="Labrenz M."/>
            <person name="Spormann A.M."/>
            <person name="Op Den Camp H."/>
            <person name="Overmann J."/>
            <person name="Amann R."/>
            <person name="Jetten M.S.M."/>
            <person name="Mascher T."/>
            <person name="Medema M.H."/>
            <person name="Devos D.P."/>
            <person name="Kaster A.-K."/>
            <person name="Ovreas L."/>
            <person name="Rohde M."/>
            <person name="Galperin M.Y."/>
            <person name="Jogler C."/>
        </authorList>
    </citation>
    <scope>NUCLEOTIDE SEQUENCE [LARGE SCALE GENOMIC DNA]</scope>
    <source>
        <strain evidence="11 12">V7</strain>
    </source>
</reference>
<dbReference type="GO" id="GO:0046872">
    <property type="term" value="F:metal ion binding"/>
    <property type="evidence" value="ECO:0007669"/>
    <property type="project" value="UniProtKB-KW"/>
</dbReference>
<evidence type="ECO:0000256" key="7">
    <source>
        <dbReference type="ARBA" id="ARBA00022840"/>
    </source>
</evidence>
<dbReference type="InterPro" id="IPR054712">
    <property type="entry name" value="Cas3-like_dom"/>
</dbReference>
<dbReference type="InterPro" id="IPR013395">
    <property type="entry name" value="CRISPR-assoc_Cas3_yers"/>
</dbReference>
<dbReference type="InterPro" id="IPR027417">
    <property type="entry name" value="P-loop_NTPase"/>
</dbReference>
<organism evidence="11 12">
    <name type="scientific">Crateriforma conspicua</name>
    <dbReference type="NCBI Taxonomy" id="2527996"/>
    <lineage>
        <taxon>Bacteria</taxon>
        <taxon>Pseudomonadati</taxon>
        <taxon>Planctomycetota</taxon>
        <taxon>Planctomycetia</taxon>
        <taxon>Planctomycetales</taxon>
        <taxon>Planctomycetaceae</taxon>
        <taxon>Crateriforma</taxon>
    </lineage>
</organism>
<comment type="similarity">
    <text evidence="1">In the N-terminal section; belongs to the CRISPR-associated nuclease Cas3-HD family.</text>
</comment>
<sequence length="1121" mass="128192">MIVTFVSECRKRSIQKTQRILDTYAYRIGRRTWQANLTEQGLEAIRQRLTKEATRSTAIACHRVTSRRQTELVWVVGNRRVFDSRGRVAVHYTRNHKAEKYADGMWQHLPLMRALIRMAGLWHDFGKAAEPFQQSLRQGRSADVLRHEWLSLALFDSFVADRDELSWLQNLTEIDTWWNDQKIEEAWIKRATQSSNRRPLKHPIEQPVTRWIKWLIVSHHLLPKSPKESVSDDRAVDWNSIVADVDATWGYEKPGQSLQTQSDLDEAFSFPSGLPIRSKPWREAATKTASSLITERDTNVNSRWDQPNEIERALLVLARASLMRGDHQYSSEESETSWRTDYPPFANTRRSSSEDGRRRAHSRLKQRLDEHLVRVADCAEKVAGRLPYLQSKMPSLEIPRELRKASPEKFQWQNKAVSKIQALNADRSSDRRDRPGTLIINTAGTGTGKTTANAKMLAALNPDDLRVAFALGLRTLTLQTGDEYRERLKLKFRDMQVIIGSRAVLQLHQDNEKSLDDHSLTGDYDWMEVPDEEFFFGEANPYTEEERALGRILEKPRDRRLLLSPFLVCTIDHLIPANDGVRGGHQVVPLLRLMSSDVVIDEIDDYDAIDLVGVLRLVHLVGLLGRDLLISSATITPSIALAVFDAYDSGRRGFAAFQNATPQVDVFWVDEFQAKAKKAVDSSQFVEHHAKRMRLKSGKLAKATPKRRGQVFPLVHADHGQPDEIAETKERHQQWVHGMASAVLEAHRRHCQTDPKTRRLFSIGLIRVANIEPCVAVANHLLEMDVPDDFEVRLIVYHSRQVLILRSEIESYLGELLNRREDKVLDDPIIQQRLSESKSQNVIFTVVASPVCEVGRDHDYDWTVAEPSSMRSLIQVCGRVLRHRKPMSEAANVYVPDFNYRAFVSKEKPAAFTHPGFEDVRLGPIQGRTLQTKQLTELIDLEQFAACIDARPRMVAAEPLQADRRLADLEHAVLTDVLNNSSRGEHSPYGWNHGCHYLTDAAQRATPFRRSAPETHLYLRSDDGELAFFEPGPRDSDGVAAVLTAHEIDDQSHERLWLPVQAYNDLIKAKAEQFEMEPLAAMKRFGELMVPDWFLDDRRAKSIWIPELGAYREHFIGEILD</sequence>
<keyword evidence="5 11" id="KW-0378">Hydrolase</keyword>
<gene>
    <name evidence="11" type="primary">cas3</name>
    <name evidence="11" type="ORF">V7x_38130</name>
</gene>
<keyword evidence="4" id="KW-0547">Nucleotide-binding</keyword>
<evidence type="ECO:0000256" key="1">
    <source>
        <dbReference type="ARBA" id="ARBA00006847"/>
    </source>
</evidence>
<evidence type="ECO:0000256" key="2">
    <source>
        <dbReference type="ARBA" id="ARBA00009046"/>
    </source>
</evidence>
<evidence type="ECO:0000313" key="11">
    <source>
        <dbReference type="EMBL" id="TWU62084.1"/>
    </source>
</evidence>
<comment type="caution">
    <text evidence="11">The sequence shown here is derived from an EMBL/GenBank/DDBJ whole genome shotgun (WGS) entry which is preliminary data.</text>
</comment>
<dbReference type="RefSeq" id="WP_146414821.1">
    <property type="nucleotide sequence ID" value="NZ_SJPZ01000002.1"/>
</dbReference>
<keyword evidence="7" id="KW-0067">ATP-binding</keyword>
<dbReference type="EC" id="3.1.-.-" evidence="11"/>
<evidence type="ECO:0000256" key="9">
    <source>
        <dbReference type="SAM" id="MobiDB-lite"/>
    </source>
</evidence>
<name>A0A5C6FL95_9PLAN</name>
<dbReference type="InterPro" id="IPR048823">
    <property type="entry name" value="Cas3_I-F_Cas2"/>
</dbReference>
<dbReference type="GO" id="GO:0051607">
    <property type="term" value="P:defense response to virus"/>
    <property type="evidence" value="ECO:0007669"/>
    <property type="project" value="UniProtKB-KW"/>
</dbReference>